<accession>A0AAW9RUR0</accession>
<keyword evidence="2" id="KW-1185">Reference proteome</keyword>
<dbReference type="EMBL" id="JAZHOF010000003">
    <property type="protein sequence ID" value="MEJ8571236.1"/>
    <property type="molecule type" value="Genomic_DNA"/>
</dbReference>
<reference evidence="1 2" key="1">
    <citation type="submission" date="2024-02" db="EMBL/GenBank/DDBJ databases">
        <title>Genome analysis and characterization of Microbaculum marinisediminis sp. nov., isolated from marine sediment.</title>
        <authorList>
            <person name="Du Z.-J."/>
            <person name="Ye Y.-Q."/>
            <person name="Zhang Z.-R."/>
            <person name="Yuan S.-M."/>
            <person name="Zhang X.-Y."/>
        </authorList>
    </citation>
    <scope>NUCLEOTIDE SEQUENCE [LARGE SCALE GENOMIC DNA]</scope>
    <source>
        <strain evidence="1 2">SDUM1044001</strain>
    </source>
</reference>
<organism evidence="1 2">
    <name type="scientific">Microbaculum marinum</name>
    <dbReference type="NCBI Taxonomy" id="1764581"/>
    <lineage>
        <taxon>Bacteria</taxon>
        <taxon>Pseudomonadati</taxon>
        <taxon>Pseudomonadota</taxon>
        <taxon>Alphaproteobacteria</taxon>
        <taxon>Hyphomicrobiales</taxon>
        <taxon>Tepidamorphaceae</taxon>
        <taxon>Microbaculum</taxon>
    </lineage>
</organism>
<dbReference type="AlphaFoldDB" id="A0AAW9RUR0"/>
<gene>
    <name evidence="1" type="ORF">V3328_07110</name>
</gene>
<protein>
    <submittedName>
        <fullName evidence="1">Uncharacterized protein</fullName>
    </submittedName>
</protein>
<dbReference type="RefSeq" id="WP_340328939.1">
    <property type="nucleotide sequence ID" value="NZ_JAZHOF010000003.1"/>
</dbReference>
<evidence type="ECO:0000313" key="2">
    <source>
        <dbReference type="Proteomes" id="UP001378188"/>
    </source>
</evidence>
<proteinExistence type="predicted"/>
<dbReference type="Proteomes" id="UP001378188">
    <property type="component" value="Unassembled WGS sequence"/>
</dbReference>
<comment type="caution">
    <text evidence="1">The sequence shown here is derived from an EMBL/GenBank/DDBJ whole genome shotgun (WGS) entry which is preliminary data.</text>
</comment>
<sequence>MPRLLVLGGANTVFRDAAAAMQLCDFDAVMAVNDMIGVWPDLIDYAVTLHPEHLHRWMVARERMQSALPQVWAHSTQGPNGRVGRRPDRVTSDWAGSSGLFAVKVGILEGFERIVLAGVPMLPAAGHFFDHNPWSAASHFQAAWIERAPEISAHTRSMSGWTAGLLGQPDRAWLNSPEPGQLRGNQ</sequence>
<evidence type="ECO:0000313" key="1">
    <source>
        <dbReference type="EMBL" id="MEJ8571236.1"/>
    </source>
</evidence>
<name>A0AAW9RUR0_9HYPH</name>